<feature type="non-terminal residue" evidence="2">
    <location>
        <position position="85"/>
    </location>
</feature>
<organism evidence="2 3">
    <name type="scientific">Phytophthora infestans</name>
    <name type="common">Potato late blight agent</name>
    <name type="synonym">Botrytis infestans</name>
    <dbReference type="NCBI Taxonomy" id="4787"/>
    <lineage>
        <taxon>Eukaryota</taxon>
        <taxon>Sar</taxon>
        <taxon>Stramenopiles</taxon>
        <taxon>Oomycota</taxon>
        <taxon>Peronosporomycetes</taxon>
        <taxon>Peronosporales</taxon>
        <taxon>Peronosporaceae</taxon>
        <taxon>Phytophthora</taxon>
    </lineage>
</organism>
<feature type="region of interest" description="Disordered" evidence="1">
    <location>
        <begin position="1"/>
        <end position="51"/>
    </location>
</feature>
<evidence type="ECO:0000313" key="3">
    <source>
        <dbReference type="Proteomes" id="UP000602510"/>
    </source>
</evidence>
<proteinExistence type="predicted"/>
<feature type="compositionally biased region" description="Basic and acidic residues" evidence="1">
    <location>
        <begin position="30"/>
        <end position="49"/>
    </location>
</feature>
<dbReference type="AlphaFoldDB" id="A0A833W847"/>
<evidence type="ECO:0000256" key="1">
    <source>
        <dbReference type="SAM" id="MobiDB-lite"/>
    </source>
</evidence>
<comment type="caution">
    <text evidence="2">The sequence shown here is derived from an EMBL/GenBank/DDBJ whole genome shotgun (WGS) entry which is preliminary data.</text>
</comment>
<name>A0A833W847_PHYIN</name>
<reference evidence="2" key="1">
    <citation type="submission" date="2020-04" db="EMBL/GenBank/DDBJ databases">
        <title>Hybrid Assembly of Korean Phytophthora infestans isolates.</title>
        <authorList>
            <person name="Prokchorchik M."/>
            <person name="Lee Y."/>
            <person name="Seo J."/>
            <person name="Cho J.-H."/>
            <person name="Park Y.-E."/>
            <person name="Jang D.-C."/>
            <person name="Im J.-S."/>
            <person name="Choi J.-G."/>
            <person name="Park H.-J."/>
            <person name="Lee G.-B."/>
            <person name="Lee Y.-G."/>
            <person name="Hong S.-Y."/>
            <person name="Cho K."/>
            <person name="Sohn K.H."/>
        </authorList>
    </citation>
    <scope>NUCLEOTIDE SEQUENCE</scope>
    <source>
        <strain evidence="2">KR_1_A1</strain>
    </source>
</reference>
<accession>A0A833W847</accession>
<evidence type="ECO:0000313" key="2">
    <source>
        <dbReference type="EMBL" id="KAF4033258.1"/>
    </source>
</evidence>
<protein>
    <submittedName>
        <fullName evidence="2">Uncharacterized protein</fullName>
    </submittedName>
</protein>
<keyword evidence="3" id="KW-1185">Reference proteome</keyword>
<dbReference type="EMBL" id="WSZM01000432">
    <property type="protein sequence ID" value="KAF4033258.1"/>
    <property type="molecule type" value="Genomic_DNA"/>
</dbReference>
<gene>
    <name evidence="2" type="ORF">GN244_ATG14820</name>
</gene>
<dbReference type="Proteomes" id="UP000602510">
    <property type="component" value="Unassembled WGS sequence"/>
</dbReference>
<sequence length="85" mass="9833">MDDDEDHKKTPQSRTRRSSTDRRKTPKRVKLSESHDQHGNNGEKSDAADAWKASVQSLQGFEDSLNPVDRYALHFREDVDPLYAY</sequence>